<evidence type="ECO:0000256" key="1">
    <source>
        <dbReference type="SAM" id="MobiDB-lite"/>
    </source>
</evidence>
<evidence type="ECO:0000313" key="3">
    <source>
        <dbReference type="Proteomes" id="UP000243502"/>
    </source>
</evidence>
<accession>A0A2I8EZA7</accession>
<organism evidence="2 3">
    <name type="scientific">Paraburkholderia terrae</name>
    <dbReference type="NCBI Taxonomy" id="311230"/>
    <lineage>
        <taxon>Bacteria</taxon>
        <taxon>Pseudomonadati</taxon>
        <taxon>Pseudomonadota</taxon>
        <taxon>Betaproteobacteria</taxon>
        <taxon>Burkholderiales</taxon>
        <taxon>Burkholderiaceae</taxon>
        <taxon>Paraburkholderia</taxon>
    </lineage>
</organism>
<dbReference type="EMBL" id="CP026113">
    <property type="protein sequence ID" value="AUT64953.1"/>
    <property type="molecule type" value="Genomic_DNA"/>
</dbReference>
<evidence type="ECO:0000313" key="2">
    <source>
        <dbReference type="EMBL" id="AUT64953.1"/>
    </source>
</evidence>
<reference evidence="2 3" key="1">
    <citation type="submission" date="2018-01" db="EMBL/GenBank/DDBJ databases">
        <title>Species boundaries and ecological features among Paraburkholderia terrae DSMZ17804T, P. hospita DSMZ17164T and P. caribensis DSMZ13236T.</title>
        <authorList>
            <person name="Pratama A.A."/>
        </authorList>
    </citation>
    <scope>NUCLEOTIDE SEQUENCE [LARGE SCALE GENOMIC DNA]</scope>
    <source>
        <strain evidence="2 3">DSM 17804</strain>
    </source>
</reference>
<dbReference type="AlphaFoldDB" id="A0A2I8EZA7"/>
<proteinExistence type="predicted"/>
<dbReference type="RefSeq" id="WP_081921489.1">
    <property type="nucleotide sequence ID" value="NZ_CP026113.1"/>
</dbReference>
<feature type="region of interest" description="Disordered" evidence="1">
    <location>
        <begin position="1"/>
        <end position="43"/>
    </location>
</feature>
<dbReference type="KEGG" id="pter:C2L65_35720"/>
<feature type="region of interest" description="Disordered" evidence="1">
    <location>
        <begin position="56"/>
        <end position="85"/>
    </location>
</feature>
<name>A0A2I8EZA7_9BURK</name>
<gene>
    <name evidence="2" type="ORF">C2L65_35720</name>
</gene>
<sequence>MSFLSAETGEHRDSVRRRPSTMVDGRDGGISSPKVRRSAKAKGAWVKVVEELRLAARDQEGKERKQDRRASRSLRRPAPQAERPYASFVDETSVSRNGEHDLRTFILIERSDVNTVLLAWHGSTQGRVTDQPWNRSRAEGDARCAMSGRAIKSGDLVYRPAKLPGKPPAVRDVMLAELIDTQSPVSSTH</sequence>
<dbReference type="Proteomes" id="UP000243502">
    <property type="component" value="Chromosome 3"/>
</dbReference>
<feature type="compositionally biased region" description="Basic and acidic residues" evidence="1">
    <location>
        <begin position="56"/>
        <end position="70"/>
    </location>
</feature>
<dbReference type="InterPro" id="IPR021769">
    <property type="entry name" value="DUF3331"/>
</dbReference>
<protein>
    <submittedName>
        <fullName evidence="2">DUF3331 domain-containing protein</fullName>
    </submittedName>
</protein>
<dbReference type="OrthoDB" id="10014617at2"/>
<dbReference type="Pfam" id="PF11811">
    <property type="entry name" value="DUF3331"/>
    <property type="match status" value="1"/>
</dbReference>